<sequence length="93" mass="10271">MKNKTLTDFDIADYLDSQEAISEYLSQVLADGDTNELLVALGQIARAKGMTEIAKKTGLGRESLYKNFQEGTKPKFETIVKVLDAFGVRLKAV</sequence>
<dbReference type="InterPro" id="IPR014057">
    <property type="entry name" value="HI1420"/>
</dbReference>
<dbReference type="CDD" id="cd00093">
    <property type="entry name" value="HTH_XRE"/>
    <property type="match status" value="1"/>
</dbReference>
<accession>A0A1W1CM65</accession>
<dbReference type="PANTHER" id="PTHR40275">
    <property type="entry name" value="SSL7038 PROTEIN"/>
    <property type="match status" value="1"/>
</dbReference>
<dbReference type="EMBL" id="FPHI01000030">
    <property type="protein sequence ID" value="SFV66797.1"/>
    <property type="molecule type" value="Genomic_DNA"/>
</dbReference>
<reference evidence="2" key="1">
    <citation type="submission" date="2016-10" db="EMBL/GenBank/DDBJ databases">
        <authorList>
            <person name="de Groot N.N."/>
        </authorList>
    </citation>
    <scope>NUCLEOTIDE SEQUENCE</scope>
</reference>
<evidence type="ECO:0000313" key="2">
    <source>
        <dbReference type="EMBL" id="SFV66797.1"/>
    </source>
</evidence>
<dbReference type="GO" id="GO:0003677">
    <property type="term" value="F:DNA binding"/>
    <property type="evidence" value="ECO:0007669"/>
    <property type="project" value="InterPro"/>
</dbReference>
<feature type="domain" description="HTH cro/C1-type" evidence="1">
    <location>
        <begin position="50"/>
        <end position="93"/>
    </location>
</feature>
<organism evidence="2">
    <name type="scientific">hydrothermal vent metagenome</name>
    <dbReference type="NCBI Taxonomy" id="652676"/>
    <lineage>
        <taxon>unclassified sequences</taxon>
        <taxon>metagenomes</taxon>
        <taxon>ecological metagenomes</taxon>
    </lineage>
</organism>
<evidence type="ECO:0000259" key="1">
    <source>
        <dbReference type="PROSITE" id="PS50943"/>
    </source>
</evidence>
<gene>
    <name evidence="2" type="ORF">MNB_SV-3-1166</name>
</gene>
<name>A0A1W1CM65_9ZZZZ</name>
<dbReference type="SUPFAM" id="SSF47413">
    <property type="entry name" value="lambda repressor-like DNA-binding domains"/>
    <property type="match status" value="1"/>
</dbReference>
<protein>
    <submittedName>
        <fullName evidence="2">FIG045511: hypothetical antitoxin (To FIG022160: hypothetical toxin)</fullName>
    </submittedName>
</protein>
<dbReference type="AlphaFoldDB" id="A0A1W1CM65"/>
<dbReference type="Pfam" id="PF21716">
    <property type="entry name" value="dnstrm_HI1420"/>
    <property type="match status" value="1"/>
</dbReference>
<dbReference type="PANTHER" id="PTHR40275:SF1">
    <property type="entry name" value="SSL7038 PROTEIN"/>
    <property type="match status" value="1"/>
</dbReference>
<dbReference type="InterPro" id="IPR001387">
    <property type="entry name" value="Cro/C1-type_HTH"/>
</dbReference>
<dbReference type="InterPro" id="IPR010982">
    <property type="entry name" value="Lambda_DNA-bd_dom_sf"/>
</dbReference>
<dbReference type="PROSITE" id="PS50943">
    <property type="entry name" value="HTH_CROC1"/>
    <property type="match status" value="1"/>
</dbReference>
<proteinExistence type="predicted"/>
<dbReference type="NCBIfam" id="TIGR02684">
    <property type="entry name" value="dnstrm_HI1420"/>
    <property type="match status" value="1"/>
</dbReference>